<dbReference type="SUPFAM" id="SSF47413">
    <property type="entry name" value="lambda repressor-like DNA-binding domains"/>
    <property type="match status" value="2"/>
</dbReference>
<protein>
    <recommendedName>
        <fullName evidence="3">HTH cro/C1-type domain-containing protein</fullName>
    </recommendedName>
</protein>
<dbReference type="PATRIC" id="fig|1261131.3.peg.635"/>
<dbReference type="AlphaFoldDB" id="U6B8F0"/>
<dbReference type="Gene3D" id="1.10.260.40">
    <property type="entry name" value="lambda repressor-like DNA-binding domains"/>
    <property type="match status" value="2"/>
</dbReference>
<keyword evidence="5" id="KW-1185">Reference proteome</keyword>
<dbReference type="EMBL" id="CP006604">
    <property type="protein sequence ID" value="AHA28012.1"/>
    <property type="molecule type" value="Genomic_DNA"/>
</dbReference>
<accession>U6B8F0</accession>
<dbReference type="Pfam" id="PF01381">
    <property type="entry name" value="HTH_3"/>
    <property type="match status" value="1"/>
</dbReference>
<dbReference type="InterPro" id="IPR010982">
    <property type="entry name" value="Lambda_DNA-bd_dom_sf"/>
</dbReference>
<organism evidence="4 5">
    <name type="scientific">Candidatus Liberibacter americanus str. Sao Paulo</name>
    <dbReference type="NCBI Taxonomy" id="1261131"/>
    <lineage>
        <taxon>Bacteria</taxon>
        <taxon>Pseudomonadati</taxon>
        <taxon>Pseudomonadota</taxon>
        <taxon>Alphaproteobacteria</taxon>
        <taxon>Hyphomicrobiales</taxon>
        <taxon>Rhizobiaceae</taxon>
        <taxon>Liberibacter</taxon>
    </lineage>
</organism>
<dbReference type="KEGG" id="lar:lam_666"/>
<feature type="region of interest" description="Disordered" evidence="2">
    <location>
        <begin position="218"/>
        <end position="239"/>
    </location>
</feature>
<sequence>MKQEDKNNLDWKIIGSRFKQVREERNYTQEQIGKLSNQLQVCIARFEAGAQPASTHYALFLRNEFCVSFDWLYDGENVIVKNSHNKVEIINPIEIGKRIKNIRNKECMTLKAFGEWIGISYVAVLNIEKGNRTPEIKTALKIKRALNKPLDWIYFGDNCIVTKGSVDMPTTIRYTPLKQLKKELKEEAINYIKKMDTRDLAMLMTRLKAEQKVISAKDCTNNDTQHNTTQHNTRSHEKK</sequence>
<keyword evidence="1" id="KW-0238">DNA-binding</keyword>
<dbReference type="PANTHER" id="PTHR46558">
    <property type="entry name" value="TRACRIPTIONAL REGULATORY PROTEIN-RELATED-RELATED"/>
    <property type="match status" value="1"/>
</dbReference>
<evidence type="ECO:0000313" key="5">
    <source>
        <dbReference type="Proteomes" id="UP000017862"/>
    </source>
</evidence>
<dbReference type="STRING" id="1261131.lam_666"/>
<dbReference type="Proteomes" id="UP000017862">
    <property type="component" value="Chromosome"/>
</dbReference>
<reference evidence="4 5" key="1">
    <citation type="journal article" date="2014" name="Mol. Plant Microbe Interact.">
        <title>The complete genome sequence of Candidatus Liberibacter americanus, associated with citrus Huanglongbing.</title>
        <authorList>
            <person name="Wulff N.A."/>
            <person name="Zhang S."/>
            <person name="Setubal J.C."/>
            <person name="Almeida N.F."/>
            <person name="Martins E.C."/>
            <person name="Harakava R."/>
            <person name="Kumar D."/>
            <person name="Rangel L.T."/>
            <person name="Foissac X."/>
            <person name="Bove J."/>
            <person name="Gabriel D.W."/>
        </authorList>
    </citation>
    <scope>NUCLEOTIDE SEQUENCE [LARGE SCALE GENOMIC DNA]</scope>
    <source>
        <strain evidence="4 5">Sao Paulo</strain>
    </source>
</reference>
<evidence type="ECO:0000259" key="3">
    <source>
        <dbReference type="PROSITE" id="PS50943"/>
    </source>
</evidence>
<name>U6B8F0_9HYPH</name>
<evidence type="ECO:0000256" key="1">
    <source>
        <dbReference type="ARBA" id="ARBA00023125"/>
    </source>
</evidence>
<feature type="domain" description="HTH cro/C1-type" evidence="3">
    <location>
        <begin position="99"/>
        <end position="153"/>
    </location>
</feature>
<dbReference type="GO" id="GO:0003677">
    <property type="term" value="F:DNA binding"/>
    <property type="evidence" value="ECO:0007669"/>
    <property type="project" value="UniProtKB-KW"/>
</dbReference>
<dbReference type="PANTHER" id="PTHR46558:SF4">
    <property type="entry name" value="DNA-BIDING PHAGE PROTEIN"/>
    <property type="match status" value="1"/>
</dbReference>
<evidence type="ECO:0000256" key="2">
    <source>
        <dbReference type="SAM" id="MobiDB-lite"/>
    </source>
</evidence>
<dbReference type="SMART" id="SM00530">
    <property type="entry name" value="HTH_XRE"/>
    <property type="match status" value="2"/>
</dbReference>
<dbReference type="HOGENOM" id="CLU_1159441_0_0_5"/>
<dbReference type="InterPro" id="IPR001387">
    <property type="entry name" value="Cro/C1-type_HTH"/>
</dbReference>
<proteinExistence type="predicted"/>
<dbReference type="eggNOG" id="COG1476">
    <property type="taxonomic scope" value="Bacteria"/>
</dbReference>
<dbReference type="CDD" id="cd00093">
    <property type="entry name" value="HTH_XRE"/>
    <property type="match status" value="2"/>
</dbReference>
<feature type="compositionally biased region" description="Low complexity" evidence="2">
    <location>
        <begin position="221"/>
        <end position="232"/>
    </location>
</feature>
<dbReference type="PROSITE" id="PS50943">
    <property type="entry name" value="HTH_CROC1"/>
    <property type="match status" value="1"/>
</dbReference>
<evidence type="ECO:0000313" key="4">
    <source>
        <dbReference type="EMBL" id="AHA28012.1"/>
    </source>
</evidence>
<gene>
    <name evidence="4" type="ORF">lam_666</name>
</gene>